<evidence type="ECO:0000256" key="5">
    <source>
        <dbReference type="ARBA" id="ARBA00022692"/>
    </source>
</evidence>
<dbReference type="NCBIfam" id="TIGR02120">
    <property type="entry name" value="GspF"/>
    <property type="match status" value="1"/>
</dbReference>
<dbReference type="GO" id="GO:0015627">
    <property type="term" value="C:type II protein secretion system complex"/>
    <property type="evidence" value="ECO:0007669"/>
    <property type="project" value="InterPro"/>
</dbReference>
<dbReference type="OrthoDB" id="9805682at2"/>
<keyword evidence="7" id="KW-0472">Membrane</keyword>
<dbReference type="EMBL" id="CP025120">
    <property type="protein sequence ID" value="AUD79711.1"/>
    <property type="molecule type" value="Genomic_DNA"/>
</dbReference>
<keyword evidence="9" id="KW-1185">Reference proteome</keyword>
<evidence type="ECO:0000256" key="1">
    <source>
        <dbReference type="ARBA" id="ARBA00004429"/>
    </source>
</evidence>
<dbReference type="Pfam" id="PF00482">
    <property type="entry name" value="T2SSF"/>
    <property type="match status" value="2"/>
</dbReference>
<dbReference type="FunFam" id="1.20.81.30:FF:000001">
    <property type="entry name" value="Type II secretion system protein F"/>
    <property type="match status" value="2"/>
</dbReference>
<dbReference type="KEGG" id="kpd:CW740_10820"/>
<reference evidence="8 9" key="1">
    <citation type="submission" date="2017-12" db="EMBL/GenBank/DDBJ databases">
        <title>Kangiella profundi FT102 completed genome.</title>
        <authorList>
            <person name="Xu J."/>
            <person name="Wang J."/>
            <person name="Lu Y."/>
        </authorList>
    </citation>
    <scope>NUCLEOTIDE SEQUENCE [LARGE SCALE GENOMIC DNA]</scope>
    <source>
        <strain evidence="8 9">FT102</strain>
    </source>
</reference>
<keyword evidence="3" id="KW-1003">Cell membrane</keyword>
<dbReference type="InterPro" id="IPR011850">
    <property type="entry name" value="T2SS_GspF"/>
</dbReference>
<protein>
    <submittedName>
        <fullName evidence="8">Type II secretion system protein GspF</fullName>
    </submittedName>
</protein>
<proteinExistence type="inferred from homology"/>
<evidence type="ECO:0000313" key="8">
    <source>
        <dbReference type="EMBL" id="AUD79711.1"/>
    </source>
</evidence>
<dbReference type="PRINTS" id="PR00812">
    <property type="entry name" value="BCTERIALGSPF"/>
</dbReference>
<dbReference type="PANTHER" id="PTHR30012:SF0">
    <property type="entry name" value="TYPE II SECRETION SYSTEM PROTEIN F-RELATED"/>
    <property type="match status" value="1"/>
</dbReference>
<dbReference type="RefSeq" id="WP_106647510.1">
    <property type="nucleotide sequence ID" value="NZ_BMGO01000001.1"/>
</dbReference>
<evidence type="ECO:0000256" key="2">
    <source>
        <dbReference type="ARBA" id="ARBA00005745"/>
    </source>
</evidence>
<dbReference type="GO" id="GO:0015628">
    <property type="term" value="P:protein secretion by the type II secretion system"/>
    <property type="evidence" value="ECO:0007669"/>
    <property type="project" value="InterPro"/>
</dbReference>
<keyword evidence="5" id="KW-0812">Transmembrane</keyword>
<evidence type="ECO:0000256" key="3">
    <source>
        <dbReference type="ARBA" id="ARBA00022475"/>
    </source>
</evidence>
<keyword evidence="4" id="KW-0997">Cell inner membrane</keyword>
<dbReference type="InterPro" id="IPR003004">
    <property type="entry name" value="GspF/PilC"/>
</dbReference>
<evidence type="ECO:0000313" key="9">
    <source>
        <dbReference type="Proteomes" id="UP000232693"/>
    </source>
</evidence>
<dbReference type="Gene3D" id="1.20.81.30">
    <property type="entry name" value="Type II secretion system (T2SS), domain F"/>
    <property type="match status" value="2"/>
</dbReference>
<dbReference type="InterPro" id="IPR042094">
    <property type="entry name" value="T2SS_GspF_sf"/>
</dbReference>
<name>A0A2K9AX59_9GAMM</name>
<dbReference type="Proteomes" id="UP000232693">
    <property type="component" value="Chromosome"/>
</dbReference>
<keyword evidence="6" id="KW-1133">Transmembrane helix</keyword>
<gene>
    <name evidence="8" type="primary">gspF</name>
    <name evidence="8" type="ORF">CW740_10820</name>
</gene>
<sequence>MAAFEYIALDARGKQKKGVLEADTPRQIRQQLREKDMTPLEVVHIGDAQKAREKSSGGFFKPSIKVADLALVTRQLATLVKAALPIEEALKAVADQTDKGKVKSIILGVRAKVLEGHTLADGMAEFPNVFNELYRSMVAAGERAGHLDKVLNRLADYTERRQKINSKVSAAMVYPVVLILVAVGVVSGLMVFAVPKVVEQFTHMSQELPVLTKILIGISDFVINYGLYVLILLILMFIGMRYWLRNEDNKRRWHAKILKMPVFGRLSSNLNTAQFSSTLSILHSSGVPLLEAMNIGGKVLSNLKMRQAVKEAAIKVREGSSLKVALQQSSLFPPMMIHMIGSGEASGELEQMLQQVSDNQESLFENSVDVALNIMGPLIILALGGMVMFIVLAMMLPIFELTNSITS</sequence>
<dbReference type="GO" id="GO:0005886">
    <property type="term" value="C:plasma membrane"/>
    <property type="evidence" value="ECO:0007669"/>
    <property type="project" value="UniProtKB-SubCell"/>
</dbReference>
<accession>A0A2K9AX59</accession>
<evidence type="ECO:0000256" key="6">
    <source>
        <dbReference type="ARBA" id="ARBA00022989"/>
    </source>
</evidence>
<evidence type="ECO:0000256" key="4">
    <source>
        <dbReference type="ARBA" id="ARBA00022519"/>
    </source>
</evidence>
<dbReference type="InterPro" id="IPR018076">
    <property type="entry name" value="T2SS_GspF_dom"/>
</dbReference>
<evidence type="ECO:0000256" key="7">
    <source>
        <dbReference type="ARBA" id="ARBA00023136"/>
    </source>
</evidence>
<dbReference type="AlphaFoldDB" id="A0A2K9AX59"/>
<dbReference type="PANTHER" id="PTHR30012">
    <property type="entry name" value="GENERAL SECRETION PATHWAY PROTEIN"/>
    <property type="match status" value="1"/>
</dbReference>
<comment type="similarity">
    <text evidence="2">Belongs to the GSP F family.</text>
</comment>
<organism evidence="8 9">
    <name type="scientific">Kangiella profundi</name>
    <dbReference type="NCBI Taxonomy" id="1561924"/>
    <lineage>
        <taxon>Bacteria</taxon>
        <taxon>Pseudomonadati</taxon>
        <taxon>Pseudomonadota</taxon>
        <taxon>Gammaproteobacteria</taxon>
        <taxon>Kangiellales</taxon>
        <taxon>Kangiellaceae</taxon>
        <taxon>Kangiella</taxon>
    </lineage>
</organism>
<comment type="subcellular location">
    <subcellularLocation>
        <location evidence="1">Cell inner membrane</location>
        <topology evidence="1">Multi-pass membrane protein</topology>
    </subcellularLocation>
</comment>